<organism evidence="1">
    <name type="scientific">Pseudomonas phage Lyrsu03</name>
    <dbReference type="NCBI Taxonomy" id="3138537"/>
    <lineage>
        <taxon>Viruses</taxon>
    </lineage>
</organism>
<reference evidence="1" key="1">
    <citation type="journal article" date="2024" name="J. Gen. Virol.">
        <title>Novel phages of Pseudomonas syringae unveil numerous potential auxiliary metabolic genes.</title>
        <authorList>
            <person name="Feltin C."/>
            <person name="Garneau J.R."/>
            <person name="Morris C.E."/>
            <person name="Berard A."/>
            <person name="Torres-Barcelo C."/>
        </authorList>
    </citation>
    <scope>NUCLEOTIDE SEQUENCE</scope>
</reference>
<name>A0AAU6VZV5_9VIRU</name>
<accession>A0AAU6VZV5</accession>
<dbReference type="EMBL" id="PP179314">
    <property type="protein sequence ID" value="XAI69825.1"/>
    <property type="molecule type" value="Genomic_DNA"/>
</dbReference>
<proteinExistence type="predicted"/>
<gene>
    <name evidence="1" type="ORF">Lyrsu03_00027</name>
</gene>
<evidence type="ECO:0000313" key="1">
    <source>
        <dbReference type="EMBL" id="XAI69825.1"/>
    </source>
</evidence>
<protein>
    <submittedName>
        <fullName evidence="1">Uncharacterized protein</fullName>
    </submittedName>
</protein>
<sequence length="67" mass="7290">MGSNSTDALEAFMEDFMSRCLVVGGKIITPAMREKNSSAFRPPIVGHVLPSTRDALVDGRPDQKRGQ</sequence>